<dbReference type="Gene3D" id="3.60.15.10">
    <property type="entry name" value="Ribonuclease Z/Hydroxyacylglutathione hydrolase-like"/>
    <property type="match status" value="1"/>
</dbReference>
<comment type="caution">
    <text evidence="4">The sequence shown here is derived from an EMBL/GenBank/DDBJ whole genome shotgun (WGS) entry which is preliminary data.</text>
</comment>
<gene>
    <name evidence="4" type="ORF">TP2_00500</name>
</gene>
<accession>A0A074K390</accession>
<feature type="chain" id="PRO_5001696867" description="Metallo-beta-lactamase domain-containing protein" evidence="2">
    <location>
        <begin position="19"/>
        <end position="303"/>
    </location>
</feature>
<name>A0A074K390_9RHOB</name>
<dbReference type="SMART" id="SM00849">
    <property type="entry name" value="Lactamase_B"/>
    <property type="match status" value="1"/>
</dbReference>
<dbReference type="GO" id="GO:0017001">
    <property type="term" value="P:antibiotic catabolic process"/>
    <property type="evidence" value="ECO:0007669"/>
    <property type="project" value="UniProtKB-ARBA"/>
</dbReference>
<dbReference type="InterPro" id="IPR001279">
    <property type="entry name" value="Metallo-B-lactamas"/>
</dbReference>
<dbReference type="Pfam" id="PF00753">
    <property type="entry name" value="Lactamase_B"/>
    <property type="match status" value="1"/>
</dbReference>
<feature type="signal peptide" evidence="2">
    <location>
        <begin position="1"/>
        <end position="18"/>
    </location>
</feature>
<dbReference type="EMBL" id="AUND01000001">
    <property type="protein sequence ID" value="KEO56032.1"/>
    <property type="molecule type" value="Genomic_DNA"/>
</dbReference>
<protein>
    <recommendedName>
        <fullName evidence="3">Metallo-beta-lactamase domain-containing protein</fullName>
    </recommendedName>
</protein>
<evidence type="ECO:0000256" key="1">
    <source>
        <dbReference type="ARBA" id="ARBA00005250"/>
    </source>
</evidence>
<dbReference type="InterPro" id="IPR036866">
    <property type="entry name" value="RibonucZ/Hydroxyglut_hydro"/>
</dbReference>
<dbReference type="STRING" id="1353537.TP2_00500"/>
<dbReference type="PANTHER" id="PTHR42951">
    <property type="entry name" value="METALLO-BETA-LACTAMASE DOMAIN-CONTAINING"/>
    <property type="match status" value="1"/>
</dbReference>
<dbReference type="eggNOG" id="COG0491">
    <property type="taxonomic scope" value="Bacteria"/>
</dbReference>
<reference evidence="4 5" key="1">
    <citation type="submission" date="2013-07" db="EMBL/GenBank/DDBJ databases">
        <title>Thioclava pacifica DSM 10166 Genome Sequencing.</title>
        <authorList>
            <person name="Lai Q."/>
            <person name="Shao Z."/>
        </authorList>
    </citation>
    <scope>NUCLEOTIDE SEQUENCE [LARGE SCALE GENOMIC DNA]</scope>
    <source>
        <strain evidence="4 5">DSM 10166</strain>
    </source>
</reference>
<evidence type="ECO:0000313" key="5">
    <source>
        <dbReference type="Proteomes" id="UP000027432"/>
    </source>
</evidence>
<comment type="similarity">
    <text evidence="1">Belongs to the metallo-beta-lactamase superfamily. Class-B beta-lactamase family.</text>
</comment>
<evidence type="ECO:0000313" key="4">
    <source>
        <dbReference type="EMBL" id="KEO56032.1"/>
    </source>
</evidence>
<evidence type="ECO:0000256" key="2">
    <source>
        <dbReference type="SAM" id="SignalP"/>
    </source>
</evidence>
<evidence type="ECO:0000259" key="3">
    <source>
        <dbReference type="SMART" id="SM00849"/>
    </source>
</evidence>
<dbReference type="AlphaFoldDB" id="A0A074K390"/>
<proteinExistence type="inferred from homology"/>
<dbReference type="Proteomes" id="UP000027432">
    <property type="component" value="Unassembled WGS sequence"/>
</dbReference>
<dbReference type="RefSeq" id="WP_051692078.1">
    <property type="nucleotide sequence ID" value="NZ_AUND01000001.1"/>
</dbReference>
<keyword evidence="2" id="KW-0732">Signal</keyword>
<dbReference type="PANTHER" id="PTHR42951:SF4">
    <property type="entry name" value="ACYL-COENZYME A THIOESTERASE MBLAC2"/>
    <property type="match status" value="1"/>
</dbReference>
<dbReference type="CDD" id="cd16282">
    <property type="entry name" value="metallo-hydrolase-like_MBL-fold"/>
    <property type="match status" value="1"/>
</dbReference>
<keyword evidence="5" id="KW-1185">Reference proteome</keyword>
<organism evidence="4 5">
    <name type="scientific">Thioclava pacifica DSM 10166</name>
    <dbReference type="NCBI Taxonomy" id="1353537"/>
    <lineage>
        <taxon>Bacteria</taxon>
        <taxon>Pseudomonadati</taxon>
        <taxon>Pseudomonadota</taxon>
        <taxon>Alphaproteobacteria</taxon>
        <taxon>Rhodobacterales</taxon>
        <taxon>Paracoccaceae</taxon>
        <taxon>Thioclava</taxon>
    </lineage>
</organism>
<feature type="domain" description="Metallo-beta-lactamase" evidence="3">
    <location>
        <begin position="48"/>
        <end position="234"/>
    </location>
</feature>
<sequence length="303" mass="32523">MFRIALAVLAILPVPLFAGTLTTVEVAPNTYAIEGPFGQRDAENLGNNATFGLIVTDEGAVLVDAGGSYKGAAALDAVIGTLTDQPVKYVIDTGGQDHRWLGNGYWKEHGAEIITSEDALADQKARASMELTMLDALLGQEALAGTEPVYAGTTFDESYTLTLGGREIQITHPGPAHTPGDSFVWLPEDKVMFTGDIVFVGRILGVLDMSSSKGWVEAFEAMAAHEPAHVVPGHGPATDLATATRDTYDYLTNLRTQMTDYIDGGGDIIGSVDVDQSQFEYLQDFDTLAKRNAQAVFSQMEWE</sequence>
<dbReference type="InterPro" id="IPR050855">
    <property type="entry name" value="NDM-1-like"/>
</dbReference>
<dbReference type="SUPFAM" id="SSF56281">
    <property type="entry name" value="Metallo-hydrolase/oxidoreductase"/>
    <property type="match status" value="1"/>
</dbReference>